<dbReference type="Gene3D" id="3.90.550.10">
    <property type="entry name" value="Spore Coat Polysaccharide Biosynthesis Protein SpsA, Chain A"/>
    <property type="match status" value="1"/>
</dbReference>
<evidence type="ECO:0000256" key="7">
    <source>
        <dbReference type="ARBA" id="ARBA00023150"/>
    </source>
</evidence>
<feature type="domain" description="MobA-like NTP transferase" evidence="9">
    <location>
        <begin position="8"/>
        <end position="157"/>
    </location>
</feature>
<comment type="domain">
    <text evidence="8">The N-terminal domain determines nucleotide recognition and specific binding, while the C-terminal domain determines the specific binding to the target protein.</text>
</comment>
<feature type="binding site" evidence="8">
    <location>
        <position position="52"/>
    </location>
    <ligand>
        <name>GTP</name>
        <dbReference type="ChEBI" id="CHEBI:37565"/>
    </ligand>
</feature>
<evidence type="ECO:0000256" key="5">
    <source>
        <dbReference type="ARBA" id="ARBA00022842"/>
    </source>
</evidence>
<evidence type="ECO:0000256" key="3">
    <source>
        <dbReference type="ARBA" id="ARBA00022723"/>
    </source>
</evidence>
<feature type="binding site" evidence="8">
    <location>
        <begin position="11"/>
        <end position="13"/>
    </location>
    <ligand>
        <name>GTP</name>
        <dbReference type="ChEBI" id="CHEBI:37565"/>
    </ligand>
</feature>
<dbReference type="RefSeq" id="WP_025424164.1">
    <property type="nucleotide sequence ID" value="NZ_CP006569.1"/>
</dbReference>
<sequence length="196" mass="21461">MATNGITGVILAGGLSTRMGGEDKGLLQINHKPLYRYVADRLAPQVAVLMINANRNEDAYQHGGFPVVADTFPGFAGPLAGMLTGLRLANSEWVAFVPCDVPVFPHDLVARLCENRQQASAAFASDDKGHDHPTFTLLHRALAPALEAFLRRGGRRVRLFLSTLPAQRVVFNASRYDFMNLNTPQDLDLWSHGQLP</sequence>
<comment type="catalytic activity">
    <reaction evidence="8">
        <text>Mo-molybdopterin + GTP + H(+) = Mo-molybdopterin guanine dinucleotide + diphosphate</text>
        <dbReference type="Rhea" id="RHEA:34243"/>
        <dbReference type="ChEBI" id="CHEBI:15378"/>
        <dbReference type="ChEBI" id="CHEBI:33019"/>
        <dbReference type="ChEBI" id="CHEBI:37565"/>
        <dbReference type="ChEBI" id="CHEBI:71302"/>
        <dbReference type="ChEBI" id="CHEBI:71310"/>
        <dbReference type="EC" id="2.7.7.77"/>
    </reaction>
</comment>
<dbReference type="SUPFAM" id="SSF53448">
    <property type="entry name" value="Nucleotide-diphospho-sugar transferases"/>
    <property type="match status" value="1"/>
</dbReference>
<dbReference type="GO" id="GO:0005525">
    <property type="term" value="F:GTP binding"/>
    <property type="evidence" value="ECO:0007669"/>
    <property type="project" value="UniProtKB-UniRule"/>
</dbReference>
<dbReference type="Pfam" id="PF12804">
    <property type="entry name" value="NTP_transf_3"/>
    <property type="match status" value="1"/>
</dbReference>
<dbReference type="HOGENOM" id="CLU_055597_5_1_6"/>
<dbReference type="InterPro" id="IPR029044">
    <property type="entry name" value="Nucleotide-diphossugar_trans"/>
</dbReference>
<accession>W0I2R4</accession>
<dbReference type="GO" id="GO:0005737">
    <property type="term" value="C:cytoplasm"/>
    <property type="evidence" value="ECO:0007669"/>
    <property type="project" value="UniProtKB-SubCell"/>
</dbReference>
<dbReference type="InterPro" id="IPR025877">
    <property type="entry name" value="MobA-like_NTP_Trfase"/>
</dbReference>
<keyword evidence="5 8" id="KW-0460">Magnesium</keyword>
<keyword evidence="1 8" id="KW-0963">Cytoplasm</keyword>
<keyword evidence="3 8" id="KW-0479">Metal-binding</keyword>
<comment type="subunit">
    <text evidence="8">Monomer.</text>
</comment>
<dbReference type="HAMAP" id="MF_00316">
    <property type="entry name" value="MobA"/>
    <property type="match status" value="1"/>
</dbReference>
<feature type="binding site" evidence="8">
    <location>
        <position position="100"/>
    </location>
    <ligand>
        <name>GTP</name>
        <dbReference type="ChEBI" id="CHEBI:37565"/>
    </ligand>
</feature>
<feature type="binding site" evidence="8">
    <location>
        <position position="24"/>
    </location>
    <ligand>
        <name>GTP</name>
        <dbReference type="ChEBI" id="CHEBI:37565"/>
    </ligand>
</feature>
<name>W0I2R4_9GAMM</name>
<proteinExistence type="inferred from homology"/>
<protein>
    <recommendedName>
        <fullName evidence="8">Molybdenum cofactor guanylyltransferase</fullName>
        <shortName evidence="8">MoCo guanylyltransferase</shortName>
        <ecNumber evidence="8">2.7.7.77</ecNumber>
    </recommendedName>
    <alternativeName>
        <fullName evidence="8">GTP:molybdopterin guanylyltransferase</fullName>
    </alternativeName>
    <alternativeName>
        <fullName evidence="8">Mo-MPT guanylyltransferase</fullName>
    </alternativeName>
    <alternativeName>
        <fullName evidence="8">Molybdopterin guanylyltransferase</fullName>
    </alternativeName>
    <alternativeName>
        <fullName evidence="8">Molybdopterin-guanine dinucleotide synthase</fullName>
        <shortName evidence="8">MGD synthase</shortName>
    </alternativeName>
</protein>
<keyword evidence="6 8" id="KW-0342">GTP-binding</keyword>
<evidence type="ECO:0000256" key="4">
    <source>
        <dbReference type="ARBA" id="ARBA00022741"/>
    </source>
</evidence>
<evidence type="ECO:0000313" key="10">
    <source>
        <dbReference type="EMBL" id="AHF79042.1"/>
    </source>
</evidence>
<dbReference type="CDD" id="cd02503">
    <property type="entry name" value="MobA"/>
    <property type="match status" value="1"/>
</dbReference>
<evidence type="ECO:0000256" key="6">
    <source>
        <dbReference type="ARBA" id="ARBA00023134"/>
    </source>
</evidence>
<dbReference type="GO" id="GO:0046872">
    <property type="term" value="F:metal ion binding"/>
    <property type="evidence" value="ECO:0007669"/>
    <property type="project" value="UniProtKB-KW"/>
</dbReference>
<dbReference type="AlphaFoldDB" id="W0I2R4"/>
<dbReference type="EMBL" id="CP006569">
    <property type="protein sequence ID" value="AHF79042.1"/>
    <property type="molecule type" value="Genomic_DNA"/>
</dbReference>
<evidence type="ECO:0000256" key="1">
    <source>
        <dbReference type="ARBA" id="ARBA00022490"/>
    </source>
</evidence>
<dbReference type="NCBIfam" id="TIGR02665">
    <property type="entry name" value="molyb_mobA"/>
    <property type="match status" value="1"/>
</dbReference>
<comment type="function">
    <text evidence="8">Transfers a GMP moiety from GTP to Mo-molybdopterin (Mo-MPT) cofactor (Moco or molybdenum cofactor) to form Mo-molybdopterin guanine dinucleotide (Mo-MGD) cofactor.</text>
</comment>
<dbReference type="PATRIC" id="fig|1239307.3.peg.4512"/>
<evidence type="ECO:0000256" key="8">
    <source>
        <dbReference type="HAMAP-Rule" id="MF_00316"/>
    </source>
</evidence>
<dbReference type="InterPro" id="IPR013482">
    <property type="entry name" value="Molybde_CF_guanTrfase"/>
</dbReference>
<dbReference type="KEGG" id="sod:Sant_4086"/>
<dbReference type="PANTHER" id="PTHR19136:SF81">
    <property type="entry name" value="MOLYBDENUM COFACTOR GUANYLYLTRANSFERASE"/>
    <property type="match status" value="1"/>
</dbReference>
<dbReference type="GO" id="GO:0061603">
    <property type="term" value="F:molybdenum cofactor guanylyltransferase activity"/>
    <property type="evidence" value="ECO:0007669"/>
    <property type="project" value="UniProtKB-EC"/>
</dbReference>
<feature type="binding site" evidence="8">
    <location>
        <position position="100"/>
    </location>
    <ligand>
        <name>Mg(2+)</name>
        <dbReference type="ChEBI" id="CHEBI:18420"/>
    </ligand>
</feature>
<dbReference type="PANTHER" id="PTHR19136">
    <property type="entry name" value="MOLYBDENUM COFACTOR GUANYLYLTRANSFERASE"/>
    <property type="match status" value="1"/>
</dbReference>
<keyword evidence="11" id="KW-1185">Reference proteome</keyword>
<evidence type="ECO:0000259" key="9">
    <source>
        <dbReference type="Pfam" id="PF12804"/>
    </source>
</evidence>
<keyword evidence="7 8" id="KW-0501">Molybdenum cofactor biosynthesis</keyword>
<dbReference type="OrthoDB" id="9788394at2"/>
<evidence type="ECO:0000256" key="2">
    <source>
        <dbReference type="ARBA" id="ARBA00022679"/>
    </source>
</evidence>
<keyword evidence="2 8" id="KW-0808">Transferase</keyword>
<dbReference type="Proteomes" id="UP000019028">
    <property type="component" value="Chromosome"/>
</dbReference>
<evidence type="ECO:0000313" key="11">
    <source>
        <dbReference type="Proteomes" id="UP000019028"/>
    </source>
</evidence>
<gene>
    <name evidence="8 10" type="primary">mobA</name>
    <name evidence="10" type="ORF">Sant_4086</name>
</gene>
<feature type="binding site" evidence="8">
    <location>
        <position position="70"/>
    </location>
    <ligand>
        <name>GTP</name>
        <dbReference type="ChEBI" id="CHEBI:37565"/>
    </ligand>
</feature>
<reference evidence="10 11" key="1">
    <citation type="journal article" date="2014" name="Genome Biol. Evol.">
        <title>Genome degeneration and adaptation in a nascent stage of symbiosis.</title>
        <authorList>
            <person name="Oakeson K.F."/>
            <person name="Gil R."/>
            <person name="Clayton A.L."/>
            <person name="Dunn D.M."/>
            <person name="von Niederhausern A.C."/>
            <person name="Hamil C."/>
            <person name="Aoyagi A."/>
            <person name="Duval B."/>
            <person name="Baca A."/>
            <person name="Silva F.J."/>
            <person name="Vallier A."/>
            <person name="Jackson D.G."/>
            <person name="Latorre A."/>
            <person name="Weiss R.B."/>
            <person name="Heddi A."/>
            <person name="Moya A."/>
            <person name="Dale C."/>
        </authorList>
    </citation>
    <scope>NUCLEOTIDE SEQUENCE [LARGE SCALE GENOMIC DNA]</scope>
    <source>
        <strain evidence="10 11">HS1</strain>
    </source>
</reference>
<organism evidence="10 11">
    <name type="scientific">Sodalis praecaptivus</name>
    <dbReference type="NCBI Taxonomy" id="1239307"/>
    <lineage>
        <taxon>Bacteria</taxon>
        <taxon>Pseudomonadati</taxon>
        <taxon>Pseudomonadota</taxon>
        <taxon>Gammaproteobacteria</taxon>
        <taxon>Enterobacterales</taxon>
        <taxon>Bruguierivoracaceae</taxon>
        <taxon>Sodalis</taxon>
    </lineage>
</organism>
<comment type="subcellular location">
    <subcellularLocation>
        <location evidence="8">Cytoplasm</location>
    </subcellularLocation>
</comment>
<keyword evidence="4 8" id="KW-0547">Nucleotide-binding</keyword>
<dbReference type="EC" id="2.7.7.77" evidence="8"/>
<comment type="cofactor">
    <cofactor evidence="8">
        <name>Mg(2+)</name>
        <dbReference type="ChEBI" id="CHEBI:18420"/>
    </cofactor>
</comment>
<comment type="similarity">
    <text evidence="8">Belongs to the MobA family.</text>
</comment>
<dbReference type="GO" id="GO:1902758">
    <property type="term" value="P:bis(molybdopterin guanine dinucleotide)molybdenum biosynthetic process"/>
    <property type="evidence" value="ECO:0007669"/>
    <property type="project" value="TreeGrafter"/>
</dbReference>